<keyword evidence="2" id="KW-0540">Nuclease</keyword>
<dbReference type="PANTHER" id="PTHR45629:SF7">
    <property type="entry name" value="DNA EXCISION REPAIR PROTEIN ERCC-6-RELATED"/>
    <property type="match status" value="1"/>
</dbReference>
<protein>
    <submittedName>
        <fullName evidence="2">Restriction endonuclease subunit R</fullName>
    </submittedName>
</protein>
<dbReference type="OrthoDB" id="9814088at2"/>
<evidence type="ECO:0000259" key="1">
    <source>
        <dbReference type="PROSITE" id="PS51192"/>
    </source>
</evidence>
<dbReference type="EMBL" id="SACP01000008">
    <property type="protein sequence ID" value="RVU18815.1"/>
    <property type="molecule type" value="Genomic_DNA"/>
</dbReference>
<accession>A0A3S3U9P0</accession>
<organism evidence="2 3">
    <name type="scientific">Methylobacterium oryzihabitans</name>
    <dbReference type="NCBI Taxonomy" id="2499852"/>
    <lineage>
        <taxon>Bacteria</taxon>
        <taxon>Pseudomonadati</taxon>
        <taxon>Pseudomonadota</taxon>
        <taxon>Alphaproteobacteria</taxon>
        <taxon>Hyphomicrobiales</taxon>
        <taxon>Methylobacteriaceae</taxon>
        <taxon>Methylobacterium</taxon>
    </lineage>
</organism>
<dbReference type="InterPro" id="IPR000330">
    <property type="entry name" value="SNF2_N"/>
</dbReference>
<gene>
    <name evidence="2" type="ORF">EOE48_10560</name>
</gene>
<dbReference type="Gene3D" id="3.40.50.300">
    <property type="entry name" value="P-loop containing nucleotide triphosphate hydrolases"/>
    <property type="match status" value="2"/>
</dbReference>
<evidence type="ECO:0000313" key="2">
    <source>
        <dbReference type="EMBL" id="RVU18815.1"/>
    </source>
</evidence>
<dbReference type="Pfam" id="PF00176">
    <property type="entry name" value="SNF2-rel_dom"/>
    <property type="match status" value="1"/>
</dbReference>
<name>A0A3S3U9P0_9HYPH</name>
<proteinExistence type="predicted"/>
<dbReference type="GO" id="GO:0004519">
    <property type="term" value="F:endonuclease activity"/>
    <property type="evidence" value="ECO:0007669"/>
    <property type="project" value="UniProtKB-KW"/>
</dbReference>
<dbReference type="InterPro" id="IPR050496">
    <property type="entry name" value="SNF2_RAD54_helicase_repair"/>
</dbReference>
<dbReference type="SMART" id="SM00487">
    <property type="entry name" value="DEXDc"/>
    <property type="match status" value="1"/>
</dbReference>
<comment type="caution">
    <text evidence="2">The sequence shown here is derived from an EMBL/GenBank/DDBJ whole genome shotgun (WGS) entry which is preliminary data.</text>
</comment>
<feature type="domain" description="Helicase ATP-binding" evidence="1">
    <location>
        <begin position="26"/>
        <end position="184"/>
    </location>
</feature>
<reference evidence="2 3" key="1">
    <citation type="submission" date="2019-01" db="EMBL/GenBank/DDBJ databases">
        <authorList>
            <person name="Chen W.-M."/>
        </authorList>
    </citation>
    <scope>NUCLEOTIDE SEQUENCE [LARGE SCALE GENOMIC DNA]</scope>
    <source>
        <strain evidence="2 3">TER-1</strain>
    </source>
</reference>
<dbReference type="Proteomes" id="UP000286997">
    <property type="component" value="Unassembled WGS sequence"/>
</dbReference>
<dbReference type="InterPro" id="IPR014001">
    <property type="entry name" value="Helicase_ATP-bd"/>
</dbReference>
<dbReference type="PANTHER" id="PTHR45629">
    <property type="entry name" value="SNF2/RAD54 FAMILY MEMBER"/>
    <property type="match status" value="1"/>
</dbReference>
<dbReference type="PROSITE" id="PS51192">
    <property type="entry name" value="HELICASE_ATP_BIND_1"/>
    <property type="match status" value="1"/>
</dbReference>
<keyword evidence="2" id="KW-0378">Hydrolase</keyword>
<dbReference type="InterPro" id="IPR027417">
    <property type="entry name" value="P-loop_NTPase"/>
</dbReference>
<dbReference type="RefSeq" id="WP_127728758.1">
    <property type="nucleotide sequence ID" value="NZ_SACP01000008.1"/>
</dbReference>
<sequence length="474" mass="51740">MPDALPEPTRLVPRPHQVAARNAILAARAAGRPGFLLGDMTGLGKTLSVWSAVAAMPEREVLIVCPKGAMPQWRRTIRDFGSAGKAVTLTNYERTKALLALPQASARRSVRAKNNELAKLGEPKRVYPVVVFDEAHRLRNPTSQQGLACRRMAQAARFAIYASATAGQAPHELSYLGALLGHAVGQPTETTADFRDLMRRLGIGRAKGRWQNWSWEPNERDRAVIADLLYRGPNAIGLRRRPADIAGWPEVSRDLAPIALDPPSRRLYDATWREFRREWGLAGGGTRRAAGWAADLRFRQKASLIRSAGTVDLAEDLLQAGEQVAVSVAFLETGAALVEAFGRRGWRAGAINGTQTPEANEAVRVAFQRGELDAVVFTVTESISLHRNELPGGGRPRSLIVHDMRHSAIQLSQIEGRCHRDGERAAILFAYAEDTVEERVAATVIARMAAMDRMAGEDTALLDAIARVIDAEAA</sequence>
<keyword evidence="2" id="KW-0255">Endonuclease</keyword>
<dbReference type="GO" id="GO:0005524">
    <property type="term" value="F:ATP binding"/>
    <property type="evidence" value="ECO:0007669"/>
    <property type="project" value="InterPro"/>
</dbReference>
<dbReference type="SUPFAM" id="SSF52540">
    <property type="entry name" value="P-loop containing nucleoside triphosphate hydrolases"/>
    <property type="match status" value="2"/>
</dbReference>
<evidence type="ECO:0000313" key="3">
    <source>
        <dbReference type="Proteomes" id="UP000286997"/>
    </source>
</evidence>
<keyword evidence="3" id="KW-1185">Reference proteome</keyword>
<dbReference type="AlphaFoldDB" id="A0A3S3U9P0"/>